<dbReference type="OrthoDB" id="3353731at2759"/>
<comment type="caution">
    <text evidence="1">The sequence shown here is derived from an EMBL/GenBank/DDBJ whole genome shotgun (WGS) entry which is preliminary data.</text>
</comment>
<dbReference type="InParanoid" id="A0A066W182"/>
<proteinExistence type="predicted"/>
<dbReference type="GeneID" id="25265961"/>
<name>A0A066W182_TILAU</name>
<sequence length="117" mass="12579">MSTSSLPLASLKHITSLTFSLSPLVSSPGARSVRLLLSRIPSSLPPPKKAAEIGLAKLPEVSVNMVQKEEEVGVHVVYSDKKSQEIRPGVESQMGVAELIRKVEAPARALRLKEQGI</sequence>
<reference evidence="1 2" key="1">
    <citation type="submission" date="2014-05" db="EMBL/GenBank/DDBJ databases">
        <title>Draft genome sequence of a rare smut relative, Tilletiaria anomala UBC 951.</title>
        <authorList>
            <consortium name="DOE Joint Genome Institute"/>
            <person name="Toome M."/>
            <person name="Kuo A."/>
            <person name="Henrissat B."/>
            <person name="Lipzen A."/>
            <person name="Tritt A."/>
            <person name="Yoshinaga Y."/>
            <person name="Zane M."/>
            <person name="Barry K."/>
            <person name="Grigoriev I.V."/>
            <person name="Spatafora J.W."/>
            <person name="Aimea M.C."/>
        </authorList>
    </citation>
    <scope>NUCLEOTIDE SEQUENCE [LARGE SCALE GENOMIC DNA]</scope>
    <source>
        <strain evidence="1 2">UBC 951</strain>
    </source>
</reference>
<dbReference type="AlphaFoldDB" id="A0A066W182"/>
<protein>
    <submittedName>
        <fullName evidence="1">Uncharacterized protein</fullName>
    </submittedName>
</protein>
<evidence type="ECO:0000313" key="1">
    <source>
        <dbReference type="EMBL" id="KDN47727.1"/>
    </source>
</evidence>
<gene>
    <name evidence="1" type="ORF">K437DRAFT_267771</name>
</gene>
<keyword evidence="2" id="KW-1185">Reference proteome</keyword>
<dbReference type="RefSeq" id="XP_013243919.1">
    <property type="nucleotide sequence ID" value="XM_013388465.1"/>
</dbReference>
<dbReference type="Proteomes" id="UP000027361">
    <property type="component" value="Unassembled WGS sequence"/>
</dbReference>
<dbReference type="HOGENOM" id="CLU_2224352_0_0_1"/>
<dbReference type="EMBL" id="JMSN01000028">
    <property type="protein sequence ID" value="KDN47727.1"/>
    <property type="molecule type" value="Genomic_DNA"/>
</dbReference>
<organism evidence="1 2">
    <name type="scientific">Tilletiaria anomala (strain ATCC 24038 / CBS 436.72 / UBC 951)</name>
    <dbReference type="NCBI Taxonomy" id="1037660"/>
    <lineage>
        <taxon>Eukaryota</taxon>
        <taxon>Fungi</taxon>
        <taxon>Dikarya</taxon>
        <taxon>Basidiomycota</taxon>
        <taxon>Ustilaginomycotina</taxon>
        <taxon>Exobasidiomycetes</taxon>
        <taxon>Georgefischeriales</taxon>
        <taxon>Tilletiariaceae</taxon>
        <taxon>Tilletiaria</taxon>
    </lineage>
</organism>
<accession>A0A066W182</accession>
<evidence type="ECO:0000313" key="2">
    <source>
        <dbReference type="Proteomes" id="UP000027361"/>
    </source>
</evidence>
<dbReference type="OMA" id="VTYKNKQ"/>